<dbReference type="SUPFAM" id="SSF55486">
    <property type="entry name" value="Metalloproteases ('zincins'), catalytic domain"/>
    <property type="match status" value="1"/>
</dbReference>
<dbReference type="InterPro" id="IPR042271">
    <property type="entry name" value="Zinicin_2_N"/>
</dbReference>
<dbReference type="Proteomes" id="UP000265962">
    <property type="component" value="Unassembled WGS sequence"/>
</dbReference>
<keyword evidence="3" id="KW-1185">Reference proteome</keyword>
<feature type="region of interest" description="Disordered" evidence="1">
    <location>
        <begin position="423"/>
        <end position="462"/>
    </location>
</feature>
<proteinExistence type="predicted"/>
<evidence type="ECO:0000256" key="1">
    <source>
        <dbReference type="SAM" id="MobiDB-lite"/>
    </source>
</evidence>
<dbReference type="InterPro" id="IPR018766">
    <property type="entry name" value="Zinicin_2"/>
</dbReference>
<gene>
    <name evidence="2" type="ORF">PROPJV5_0263</name>
</gene>
<name>A0A375HZR3_9ACTN</name>
<evidence type="ECO:0000313" key="3">
    <source>
        <dbReference type="Proteomes" id="UP000265962"/>
    </source>
</evidence>
<organism evidence="2 3">
    <name type="scientific">Propionibacterium ruminifibrarum</name>
    <dbReference type="NCBI Taxonomy" id="1962131"/>
    <lineage>
        <taxon>Bacteria</taxon>
        <taxon>Bacillati</taxon>
        <taxon>Actinomycetota</taxon>
        <taxon>Actinomycetes</taxon>
        <taxon>Propionibacteriales</taxon>
        <taxon>Propionibacteriaceae</taxon>
        <taxon>Propionibacterium</taxon>
    </lineage>
</organism>
<dbReference type="Pfam" id="PF10103">
    <property type="entry name" value="Zincin_2"/>
    <property type="match status" value="1"/>
</dbReference>
<feature type="compositionally biased region" description="Basic and acidic residues" evidence="1">
    <location>
        <begin position="436"/>
        <end position="455"/>
    </location>
</feature>
<dbReference type="NCBIfam" id="TIGR03624">
    <property type="entry name" value="putative hydrolase"/>
    <property type="match status" value="1"/>
</dbReference>
<dbReference type="RefSeq" id="WP_182858517.1">
    <property type="nucleotide sequence ID" value="NZ_OMOH01000001.1"/>
</dbReference>
<dbReference type="AlphaFoldDB" id="A0A375HZR3"/>
<reference evidence="3" key="1">
    <citation type="submission" date="2018-02" db="EMBL/GenBank/DDBJ databases">
        <authorList>
            <person name="Hornung B."/>
        </authorList>
    </citation>
    <scope>NUCLEOTIDE SEQUENCE [LARGE SCALE GENOMIC DNA]</scope>
</reference>
<sequence length="462" mass="50080">MSDDNISRSPGEPGEDPLSELLRQLGISLPEGGMNLGAMMGQFQSMMAQAQAGSESATGIDWTMARRTARQVAASLGSDPVPSQTQRTHLADSHRLAESWLDPVVSFEACPAPAQAWSRAQWIEDTMDSWRAIVEPVVTSIAEAMSSDLGGEAAAEIPEMAQLTGMLTPVMRMAAGQMYTSQLARAIGEISTEVISGAELGLQLLSAPRVVLLPTNAEAFVKGLGLPDEDTLMYIVVREAARQRLFSSVKWLAPQMLALIEHYAREITIDTGAISDTIDIGDVSEMTPGKLAEISEQLQGKLFKPTRSPEQEDILARLETLLALVEGWVDAVAHEACGQWLTHEPALLEAVRRRRATNGPTEKITNALLGLQLRPRLVRESARFWQVVLADRGVAGRDQLWSHPDLMPSAADIEDPIGFVQGESHSAEAGADWDLELSRLLEQHDRGDDPGHDPEPGPAEPA</sequence>
<protein>
    <submittedName>
        <fullName evidence="2">Zinicin-like metallopeptidase type 2</fullName>
    </submittedName>
</protein>
<accession>A0A375HZR3</accession>
<evidence type="ECO:0000313" key="2">
    <source>
        <dbReference type="EMBL" id="SPF67251.1"/>
    </source>
</evidence>
<dbReference type="PANTHER" id="PTHR39420:SF2">
    <property type="entry name" value="HYDROLASE"/>
    <property type="match status" value="1"/>
</dbReference>
<dbReference type="EMBL" id="OMOH01000001">
    <property type="protein sequence ID" value="SPF67251.1"/>
    <property type="molecule type" value="Genomic_DNA"/>
</dbReference>
<dbReference type="PANTHER" id="PTHR39420">
    <property type="match status" value="1"/>
</dbReference>
<dbReference type="Gene3D" id="1.20.150.30">
    <property type="entry name" value="Zincin-like metallopeptidase, N-terminal domain"/>
    <property type="match status" value="1"/>
</dbReference>